<organism evidence="22 23">
    <name type="scientific">Dichotomopilus funicola</name>
    <dbReference type="NCBI Taxonomy" id="1934379"/>
    <lineage>
        <taxon>Eukaryota</taxon>
        <taxon>Fungi</taxon>
        <taxon>Dikarya</taxon>
        <taxon>Ascomycota</taxon>
        <taxon>Pezizomycotina</taxon>
        <taxon>Sordariomycetes</taxon>
        <taxon>Sordariomycetidae</taxon>
        <taxon>Sordariales</taxon>
        <taxon>Chaetomiaceae</taxon>
        <taxon>Dichotomopilus</taxon>
    </lineage>
</organism>
<dbReference type="PIRSF" id="PIRSF037299">
    <property type="entry name" value="Glycosidase_CRH1_prd"/>
    <property type="match status" value="1"/>
</dbReference>
<dbReference type="PANTHER" id="PTHR10963:SF68">
    <property type="entry name" value="GLYCOSIDASE CRH1-RELATED"/>
    <property type="match status" value="1"/>
</dbReference>
<keyword evidence="12" id="KW-0449">Lipoprotein</keyword>
<evidence type="ECO:0000256" key="16">
    <source>
        <dbReference type="PIRNR" id="PIRNR037299"/>
    </source>
</evidence>
<evidence type="ECO:0000256" key="8">
    <source>
        <dbReference type="ARBA" id="ARBA00022801"/>
    </source>
</evidence>
<name>A0AAN6VCI1_9PEZI</name>
<feature type="region of interest" description="Disordered" evidence="19">
    <location>
        <begin position="269"/>
        <end position="359"/>
    </location>
</feature>
<keyword evidence="9 16" id="KW-0472">Membrane</keyword>
<evidence type="ECO:0000256" key="19">
    <source>
        <dbReference type="SAM" id="MobiDB-lite"/>
    </source>
</evidence>
<evidence type="ECO:0000256" key="14">
    <source>
        <dbReference type="ARBA" id="ARBA00023316"/>
    </source>
</evidence>
<feature type="active site" description="Proton donor" evidence="17">
    <location>
        <position position="124"/>
    </location>
</feature>
<dbReference type="InterPro" id="IPR013320">
    <property type="entry name" value="ConA-like_dom_sf"/>
</dbReference>
<feature type="compositionally biased region" description="Low complexity" evidence="19">
    <location>
        <begin position="348"/>
        <end position="359"/>
    </location>
</feature>
<feature type="signal peptide" evidence="20">
    <location>
        <begin position="1"/>
        <end position="18"/>
    </location>
</feature>
<evidence type="ECO:0000313" key="22">
    <source>
        <dbReference type="EMBL" id="KAK4147571.1"/>
    </source>
</evidence>
<evidence type="ECO:0000256" key="5">
    <source>
        <dbReference type="ARBA" id="ARBA00022676"/>
    </source>
</evidence>
<dbReference type="RefSeq" id="XP_062640942.1">
    <property type="nucleotide sequence ID" value="XM_062779316.1"/>
</dbReference>
<feature type="chain" id="PRO_5042999986" description="Crh-like protein" evidence="20">
    <location>
        <begin position="19"/>
        <end position="383"/>
    </location>
</feature>
<proteinExistence type="inferred from homology"/>
<evidence type="ECO:0000256" key="1">
    <source>
        <dbReference type="ARBA" id="ARBA00000822"/>
    </source>
</evidence>
<evidence type="ECO:0000256" key="4">
    <source>
        <dbReference type="ARBA" id="ARBA00022622"/>
    </source>
</evidence>
<keyword evidence="23" id="KW-1185">Reference proteome</keyword>
<comment type="similarity">
    <text evidence="15">Belongs to the glycosyl hydrolase 16 family. CRH1 subfamily.</text>
</comment>
<dbReference type="GO" id="GO:0016757">
    <property type="term" value="F:glycosyltransferase activity"/>
    <property type="evidence" value="ECO:0007669"/>
    <property type="project" value="UniProtKB-KW"/>
</dbReference>
<keyword evidence="6" id="KW-0808">Transferase</keyword>
<comment type="subcellular location">
    <subcellularLocation>
        <location evidence="2">Cell envelope</location>
    </subcellularLocation>
    <subcellularLocation>
        <location evidence="3">Membrane</location>
        <topology evidence="3">Lipid-anchor</topology>
        <topology evidence="3">GPI-anchor</topology>
    </subcellularLocation>
</comment>
<keyword evidence="4" id="KW-0336">GPI-anchor</keyword>
<evidence type="ECO:0000256" key="3">
    <source>
        <dbReference type="ARBA" id="ARBA00004589"/>
    </source>
</evidence>
<feature type="active site" description="Nucleophile" evidence="17">
    <location>
        <position position="120"/>
    </location>
</feature>
<gene>
    <name evidence="22" type="ORF">C8A04DRAFT_24830</name>
</gene>
<reference evidence="22" key="2">
    <citation type="submission" date="2023-05" db="EMBL/GenBank/DDBJ databases">
        <authorList>
            <consortium name="Lawrence Berkeley National Laboratory"/>
            <person name="Steindorff A."/>
            <person name="Hensen N."/>
            <person name="Bonometti L."/>
            <person name="Westerberg I."/>
            <person name="Brannstrom I.O."/>
            <person name="Guillou S."/>
            <person name="Cros-Aarteil S."/>
            <person name="Calhoun S."/>
            <person name="Haridas S."/>
            <person name="Kuo A."/>
            <person name="Mondo S."/>
            <person name="Pangilinan J."/>
            <person name="Riley R."/>
            <person name="Labutti K."/>
            <person name="Andreopoulos B."/>
            <person name="Lipzen A."/>
            <person name="Chen C."/>
            <person name="Yanf M."/>
            <person name="Daum C."/>
            <person name="Ng V."/>
            <person name="Clum A."/>
            <person name="Ohm R."/>
            <person name="Martin F."/>
            <person name="Silar P."/>
            <person name="Natvig D."/>
            <person name="Lalanne C."/>
            <person name="Gautier V."/>
            <person name="Ament-Velasquez S.L."/>
            <person name="Kruys A."/>
            <person name="Hutchinson M.I."/>
            <person name="Powell A.J."/>
            <person name="Barry K."/>
            <person name="Miller A.N."/>
            <person name="Grigoriev I.V."/>
            <person name="Debuchy R."/>
            <person name="Gladieux P."/>
            <person name="Thoren M.H."/>
            <person name="Johannesson H."/>
        </authorList>
    </citation>
    <scope>NUCLEOTIDE SEQUENCE</scope>
    <source>
        <strain evidence="22">CBS 141.50</strain>
    </source>
</reference>
<evidence type="ECO:0000256" key="20">
    <source>
        <dbReference type="SAM" id="SignalP"/>
    </source>
</evidence>
<reference evidence="22" key="1">
    <citation type="journal article" date="2023" name="Mol. Phylogenet. Evol.">
        <title>Genome-scale phylogeny and comparative genomics of the fungal order Sordariales.</title>
        <authorList>
            <person name="Hensen N."/>
            <person name="Bonometti L."/>
            <person name="Westerberg I."/>
            <person name="Brannstrom I.O."/>
            <person name="Guillou S."/>
            <person name="Cros-Aarteil S."/>
            <person name="Calhoun S."/>
            <person name="Haridas S."/>
            <person name="Kuo A."/>
            <person name="Mondo S."/>
            <person name="Pangilinan J."/>
            <person name="Riley R."/>
            <person name="LaButti K."/>
            <person name="Andreopoulos B."/>
            <person name="Lipzen A."/>
            <person name="Chen C."/>
            <person name="Yan M."/>
            <person name="Daum C."/>
            <person name="Ng V."/>
            <person name="Clum A."/>
            <person name="Steindorff A."/>
            <person name="Ohm R.A."/>
            <person name="Martin F."/>
            <person name="Silar P."/>
            <person name="Natvig D.O."/>
            <person name="Lalanne C."/>
            <person name="Gautier V."/>
            <person name="Ament-Velasquez S.L."/>
            <person name="Kruys A."/>
            <person name="Hutchinson M.I."/>
            <person name="Powell A.J."/>
            <person name="Barry K."/>
            <person name="Miller A.N."/>
            <person name="Grigoriev I.V."/>
            <person name="Debuchy R."/>
            <person name="Gladieux P."/>
            <person name="Hiltunen Thoren M."/>
            <person name="Johannesson H."/>
        </authorList>
    </citation>
    <scope>NUCLEOTIDE SEQUENCE</scope>
    <source>
        <strain evidence="22">CBS 141.50</strain>
    </source>
</reference>
<evidence type="ECO:0000256" key="13">
    <source>
        <dbReference type="ARBA" id="ARBA00023295"/>
    </source>
</evidence>
<dbReference type="SUPFAM" id="SSF49899">
    <property type="entry name" value="Concanavalin A-like lectins/glucanases"/>
    <property type="match status" value="1"/>
</dbReference>
<keyword evidence="5" id="KW-0328">Glycosyltransferase</keyword>
<feature type="domain" description="GH16" evidence="21">
    <location>
        <begin position="27"/>
        <end position="238"/>
    </location>
</feature>
<keyword evidence="14" id="KW-0961">Cell wall biogenesis/degradation</keyword>
<sequence length="383" mass="39721">MLSKIFTTVALAASLASAQTFTACDPTKRDGCPNPKAVGAKPVDVDFRKGANSFFKPADGTSLKYDNGLGAVFSISKETDAPTISSNQYIFFGQVDVTVRAARGVGVVTSFVLQSDDLDEIDWEWLGGDATQVQTNFFSKGCTDTYDRGGFSPVADPVNQFHTYTIKWTPDQLDWIIDGAVVRTLKNTGVAGCAGYPQTPMQIKLGTWVGGRKDAPQGTIDWAGGITDFTDAPFDGYYQSLHIQDYMGGQGATSASEYRYTDRSGTWQSIKVVGGNGGDSDSSSSVKPSSTKSTSAKPTSTKASSTTSHTSTATTLSTKSSSASHSASSSAEHATTSGPSKTSGNGGSATNSASSTVSTGAAPTMVGNMAAVGAAALFGYLAL</sequence>
<keyword evidence="7 20" id="KW-0732">Signal</keyword>
<dbReference type="CDD" id="cd02183">
    <property type="entry name" value="GH16_fungal_CRH1_transglycosylase"/>
    <property type="match status" value="1"/>
</dbReference>
<feature type="disulfide bond" evidence="18">
    <location>
        <begin position="24"/>
        <end position="32"/>
    </location>
</feature>
<evidence type="ECO:0000256" key="18">
    <source>
        <dbReference type="PIRSR" id="PIRSR037299-2"/>
    </source>
</evidence>
<evidence type="ECO:0000256" key="17">
    <source>
        <dbReference type="PIRSR" id="PIRSR037299-1"/>
    </source>
</evidence>
<evidence type="ECO:0000256" key="12">
    <source>
        <dbReference type="ARBA" id="ARBA00023288"/>
    </source>
</evidence>
<keyword evidence="10 18" id="KW-1015">Disulfide bond</keyword>
<evidence type="ECO:0000256" key="9">
    <source>
        <dbReference type="ARBA" id="ARBA00023136"/>
    </source>
</evidence>
<dbReference type="AlphaFoldDB" id="A0AAN6VCI1"/>
<dbReference type="InterPro" id="IPR050546">
    <property type="entry name" value="Glycosyl_Hydrlase_16"/>
</dbReference>
<evidence type="ECO:0000256" key="15">
    <source>
        <dbReference type="ARBA" id="ARBA00038074"/>
    </source>
</evidence>
<keyword evidence="11" id="KW-0325">Glycoprotein</keyword>
<evidence type="ECO:0000256" key="7">
    <source>
        <dbReference type="ARBA" id="ARBA00022729"/>
    </source>
</evidence>
<dbReference type="EC" id="3.2.-.-" evidence="16"/>
<evidence type="ECO:0000313" key="23">
    <source>
        <dbReference type="Proteomes" id="UP001302676"/>
    </source>
</evidence>
<dbReference type="GeneID" id="87815929"/>
<dbReference type="Proteomes" id="UP001302676">
    <property type="component" value="Unassembled WGS sequence"/>
</dbReference>
<dbReference type="PROSITE" id="PS51762">
    <property type="entry name" value="GH16_2"/>
    <property type="match status" value="1"/>
</dbReference>
<evidence type="ECO:0000256" key="11">
    <source>
        <dbReference type="ARBA" id="ARBA00023180"/>
    </source>
</evidence>
<keyword evidence="8 16" id="KW-0378">Hydrolase</keyword>
<evidence type="ECO:0000256" key="10">
    <source>
        <dbReference type="ARBA" id="ARBA00023157"/>
    </source>
</evidence>
<evidence type="ECO:0000259" key="21">
    <source>
        <dbReference type="PROSITE" id="PS51762"/>
    </source>
</evidence>
<dbReference type="InterPro" id="IPR017168">
    <property type="entry name" value="CHR-like"/>
</dbReference>
<comment type="catalytic activity">
    <reaction evidence="1">
        <text>Random endo-hydrolysis of N-acetyl-beta-D-glucosaminide (1-&gt;4)-beta-linkages in chitin and chitodextrins.</text>
        <dbReference type="EC" id="3.2.1.14"/>
    </reaction>
</comment>
<keyword evidence="13" id="KW-0326">Glycosidase</keyword>
<feature type="compositionally biased region" description="Low complexity" evidence="19">
    <location>
        <begin position="280"/>
        <end position="337"/>
    </location>
</feature>
<evidence type="ECO:0000256" key="2">
    <source>
        <dbReference type="ARBA" id="ARBA00004196"/>
    </source>
</evidence>
<protein>
    <recommendedName>
        <fullName evidence="16">Crh-like protein</fullName>
        <ecNumber evidence="16">3.2.-.-</ecNumber>
    </recommendedName>
</protein>
<dbReference type="EMBL" id="MU853556">
    <property type="protein sequence ID" value="KAK4147571.1"/>
    <property type="molecule type" value="Genomic_DNA"/>
</dbReference>
<dbReference type="GO" id="GO:0031505">
    <property type="term" value="P:fungal-type cell wall organization"/>
    <property type="evidence" value="ECO:0007669"/>
    <property type="project" value="TreeGrafter"/>
</dbReference>
<dbReference type="GO" id="GO:0008843">
    <property type="term" value="F:endochitinase activity"/>
    <property type="evidence" value="ECO:0007669"/>
    <property type="project" value="UniProtKB-EC"/>
</dbReference>
<dbReference type="Pfam" id="PF00722">
    <property type="entry name" value="Glyco_hydro_16"/>
    <property type="match status" value="1"/>
</dbReference>
<dbReference type="GO" id="GO:0098552">
    <property type="term" value="C:side of membrane"/>
    <property type="evidence" value="ECO:0007669"/>
    <property type="project" value="UniProtKB-KW"/>
</dbReference>
<dbReference type="PANTHER" id="PTHR10963">
    <property type="entry name" value="GLYCOSYL HYDROLASE-RELATED"/>
    <property type="match status" value="1"/>
</dbReference>
<evidence type="ECO:0000256" key="6">
    <source>
        <dbReference type="ARBA" id="ARBA00022679"/>
    </source>
</evidence>
<dbReference type="GO" id="GO:0005975">
    <property type="term" value="P:carbohydrate metabolic process"/>
    <property type="evidence" value="ECO:0007669"/>
    <property type="project" value="InterPro"/>
</dbReference>
<dbReference type="GO" id="GO:0009277">
    <property type="term" value="C:fungal-type cell wall"/>
    <property type="evidence" value="ECO:0007669"/>
    <property type="project" value="TreeGrafter"/>
</dbReference>
<comment type="caution">
    <text evidence="22">The sequence shown here is derived from an EMBL/GenBank/DDBJ whole genome shotgun (WGS) entry which is preliminary data.</text>
</comment>
<accession>A0AAN6VCI1</accession>
<dbReference type="Gene3D" id="2.60.120.200">
    <property type="match status" value="1"/>
</dbReference>
<dbReference type="PROSITE" id="PS51257">
    <property type="entry name" value="PROKAR_LIPOPROTEIN"/>
    <property type="match status" value="1"/>
</dbReference>
<dbReference type="InterPro" id="IPR000757">
    <property type="entry name" value="Beta-glucanase-like"/>
</dbReference>